<organism evidence="2 3">
    <name type="scientific">Paraburkholderia terrae</name>
    <dbReference type="NCBI Taxonomy" id="311230"/>
    <lineage>
        <taxon>Bacteria</taxon>
        <taxon>Pseudomonadati</taxon>
        <taxon>Pseudomonadota</taxon>
        <taxon>Betaproteobacteria</taxon>
        <taxon>Burkholderiales</taxon>
        <taxon>Burkholderiaceae</taxon>
        <taxon>Paraburkholderia</taxon>
    </lineage>
</organism>
<evidence type="ECO:0000313" key="3">
    <source>
        <dbReference type="Proteomes" id="UP001319874"/>
    </source>
</evidence>
<accession>A0ABN6JSV1</accession>
<sequence>MIARIVDDNGHSFILQDALGVEELRDWERQTGLTRVFAEGFFLRDGTGLFWPTYVISSDGKVVVTREGQKEKLEKSRSYIRQALFTYLFIAPFWLISLNHIRKVKKTIGA</sequence>
<keyword evidence="1" id="KW-0812">Transmembrane</keyword>
<evidence type="ECO:0000313" key="2">
    <source>
        <dbReference type="EMBL" id="BCZ84052.1"/>
    </source>
</evidence>
<protein>
    <submittedName>
        <fullName evidence="2">Uncharacterized protein</fullName>
    </submittedName>
</protein>
<dbReference type="Proteomes" id="UP001319874">
    <property type="component" value="Chromosome 3"/>
</dbReference>
<keyword evidence="1" id="KW-1133">Transmembrane helix</keyword>
<proteinExistence type="predicted"/>
<keyword evidence="1" id="KW-0472">Membrane</keyword>
<evidence type="ECO:0000256" key="1">
    <source>
        <dbReference type="SAM" id="Phobius"/>
    </source>
</evidence>
<gene>
    <name evidence="2" type="ORF">PTKU64_77270</name>
</gene>
<keyword evidence="3" id="KW-1185">Reference proteome</keyword>
<reference evidence="2 3" key="1">
    <citation type="journal article" date="2022" name="Front. Microbiol.">
        <title>Identification and characterization of a novel class of self-sufficient cytochrome P450 hydroxylase involved in cyclohexanecarboxylate degradation in Paraburkholderia terrae strain KU-64.</title>
        <authorList>
            <person name="Yamamoto T."/>
            <person name="Hasegawa Y."/>
            <person name="Iwaki H."/>
        </authorList>
    </citation>
    <scope>NUCLEOTIDE SEQUENCE [LARGE SCALE GENOMIC DNA]</scope>
    <source>
        <strain evidence="2 3">KU-64</strain>
    </source>
</reference>
<name>A0ABN6JSV1_9BURK</name>
<dbReference type="EMBL" id="AP024957">
    <property type="protein sequence ID" value="BCZ84052.1"/>
    <property type="molecule type" value="Genomic_DNA"/>
</dbReference>
<feature type="transmembrane region" description="Helical" evidence="1">
    <location>
        <begin position="79"/>
        <end position="98"/>
    </location>
</feature>